<comment type="caution">
    <text evidence="2">The sequence shown here is derived from an EMBL/GenBank/DDBJ whole genome shotgun (WGS) entry which is preliminary data.</text>
</comment>
<name>A0ABV9MVL6_9ENTE</name>
<evidence type="ECO:0000256" key="1">
    <source>
        <dbReference type="SAM" id="Phobius"/>
    </source>
</evidence>
<reference evidence="3" key="1">
    <citation type="journal article" date="2019" name="Int. J. Syst. Evol. Microbiol.">
        <title>The Global Catalogue of Microorganisms (GCM) 10K type strain sequencing project: providing services to taxonomists for standard genome sequencing and annotation.</title>
        <authorList>
            <consortium name="The Broad Institute Genomics Platform"/>
            <consortium name="The Broad Institute Genome Sequencing Center for Infectious Disease"/>
            <person name="Wu L."/>
            <person name="Ma J."/>
        </authorList>
    </citation>
    <scope>NUCLEOTIDE SEQUENCE [LARGE SCALE GENOMIC DNA]</scope>
    <source>
        <strain evidence="3">CGMCC 1.19032</strain>
    </source>
</reference>
<keyword evidence="1" id="KW-0812">Transmembrane</keyword>
<dbReference type="EMBL" id="JBHSGS010000055">
    <property type="protein sequence ID" value="MFC4720052.1"/>
    <property type="molecule type" value="Genomic_DNA"/>
</dbReference>
<keyword evidence="1" id="KW-0472">Membrane</keyword>
<dbReference type="Proteomes" id="UP001595969">
    <property type="component" value="Unassembled WGS sequence"/>
</dbReference>
<evidence type="ECO:0008006" key="4">
    <source>
        <dbReference type="Google" id="ProtNLM"/>
    </source>
</evidence>
<sequence length="215" mass="25284">MTKIIKGFVSSDLYIGMKDVLETISFLVAIIGIIAIFISILQLKNEQKKLIAENLQKEEEIEYRKKEKSIEVLSIFANDLIPQMDNYISKFRKELEDKSKLHEIPQDKKKLIIKIVKKECGAGYVFNQLEHICLYISAGLVNERIIYEPLHKILVDFVNENKDIYEDLLKEAPYKYLTQVYNRWSSKIEYDALEDKEKKIAAEKKGLWENIRQTY</sequence>
<keyword evidence="3" id="KW-1185">Reference proteome</keyword>
<proteinExistence type="predicted"/>
<accession>A0ABV9MVL6</accession>
<keyword evidence="1" id="KW-1133">Transmembrane helix</keyword>
<evidence type="ECO:0000313" key="3">
    <source>
        <dbReference type="Proteomes" id="UP001595969"/>
    </source>
</evidence>
<dbReference type="RefSeq" id="WP_204654524.1">
    <property type="nucleotide sequence ID" value="NZ_JAFBFD010000029.1"/>
</dbReference>
<gene>
    <name evidence="2" type="ORF">ACFO5I_09970</name>
</gene>
<protein>
    <recommendedName>
        <fullName evidence="4">DUF4760 domain-containing protein</fullName>
    </recommendedName>
</protein>
<feature type="transmembrane region" description="Helical" evidence="1">
    <location>
        <begin position="20"/>
        <end position="41"/>
    </location>
</feature>
<organism evidence="2 3">
    <name type="scientific">Enterococcus lemanii</name>
    <dbReference type="NCBI Taxonomy" id="1159752"/>
    <lineage>
        <taxon>Bacteria</taxon>
        <taxon>Bacillati</taxon>
        <taxon>Bacillota</taxon>
        <taxon>Bacilli</taxon>
        <taxon>Lactobacillales</taxon>
        <taxon>Enterococcaceae</taxon>
        <taxon>Enterococcus</taxon>
    </lineage>
</organism>
<evidence type="ECO:0000313" key="2">
    <source>
        <dbReference type="EMBL" id="MFC4720052.1"/>
    </source>
</evidence>